<feature type="chain" id="PRO_5019252714" evidence="1">
    <location>
        <begin position="22"/>
        <end position="31"/>
    </location>
</feature>
<dbReference type="PROSITE" id="PS51257">
    <property type="entry name" value="PROKAR_LIPOPROTEIN"/>
    <property type="match status" value="1"/>
</dbReference>
<proteinExistence type="predicted"/>
<dbReference type="AlphaFoldDB" id="A0A447T5W8"/>
<reference evidence="2 3" key="1">
    <citation type="submission" date="2018-12" db="EMBL/GenBank/DDBJ databases">
        <authorList>
            <consortium name="Pathogen Informatics"/>
        </authorList>
    </citation>
    <scope>NUCLEOTIDE SEQUENCE [LARGE SCALE GENOMIC DNA]</scope>
    <source>
        <strain evidence="2 3">NCTC9695</strain>
    </source>
</reference>
<dbReference type="EMBL" id="LR134182">
    <property type="protein sequence ID" value="VEB40281.1"/>
    <property type="molecule type" value="Genomic_DNA"/>
</dbReference>
<dbReference type="Proteomes" id="UP000275777">
    <property type="component" value="Chromosome"/>
</dbReference>
<protein>
    <submittedName>
        <fullName evidence="2">Uncharacterized protein</fullName>
    </submittedName>
</protein>
<keyword evidence="1" id="KW-0732">Signal</keyword>
<evidence type="ECO:0000313" key="3">
    <source>
        <dbReference type="Proteomes" id="UP000275777"/>
    </source>
</evidence>
<sequence>MFKLQTCAALTALACSGLALADGVPSLSAIR</sequence>
<evidence type="ECO:0000313" key="2">
    <source>
        <dbReference type="EMBL" id="VEB40281.1"/>
    </source>
</evidence>
<evidence type="ECO:0000256" key="1">
    <source>
        <dbReference type="SAM" id="SignalP"/>
    </source>
</evidence>
<accession>A0A447T5W8</accession>
<gene>
    <name evidence="2" type="ORF">NCTC9695_00678</name>
</gene>
<feature type="signal peptide" evidence="1">
    <location>
        <begin position="1"/>
        <end position="21"/>
    </location>
</feature>
<name>A0A447T5W8_CHRVL</name>
<organism evidence="2 3">
    <name type="scientific">Chromobacterium violaceum</name>
    <dbReference type="NCBI Taxonomy" id="536"/>
    <lineage>
        <taxon>Bacteria</taxon>
        <taxon>Pseudomonadati</taxon>
        <taxon>Pseudomonadota</taxon>
        <taxon>Betaproteobacteria</taxon>
        <taxon>Neisseriales</taxon>
        <taxon>Chromobacteriaceae</taxon>
        <taxon>Chromobacterium</taxon>
    </lineage>
</organism>